<dbReference type="EMBL" id="VUNH01000002">
    <property type="protein sequence ID" value="MST54900.1"/>
    <property type="molecule type" value="Genomic_DNA"/>
</dbReference>
<accession>A0A6L5Y9D1</accession>
<keyword evidence="3" id="KW-1185">Reference proteome</keyword>
<dbReference type="Proteomes" id="UP000473699">
    <property type="component" value="Unassembled WGS sequence"/>
</dbReference>
<keyword evidence="1" id="KW-1133">Transmembrane helix</keyword>
<keyword evidence="1" id="KW-0812">Transmembrane</keyword>
<sequence length="188" mass="21285">MRLFMLSAVCGGEDVDMKKSLGRVSLFIFPLMAVAGILLCVPQQYLTVTDERGAVVYLRPVKLGERYTVRFIHSVARRPVDEIYEIAPDCSILRETVYDMMGAGLPTEPLDGQTFTVEDGAYHIRGFHLRIPVLTYRISKVAADHTLFVGNDEFRLKQWVSAPGKPLTFTVHRGNLFELLKFQCRSML</sequence>
<comment type="caution">
    <text evidence="2">The sequence shown here is derived from an EMBL/GenBank/DDBJ whole genome shotgun (WGS) entry which is preliminary data.</text>
</comment>
<dbReference type="Pfam" id="PF08905">
    <property type="entry name" value="DUF1850"/>
    <property type="match status" value="1"/>
</dbReference>
<dbReference type="AlphaFoldDB" id="A0A6L5Y9D1"/>
<feature type="transmembrane region" description="Helical" evidence="1">
    <location>
        <begin position="21"/>
        <end position="39"/>
    </location>
</feature>
<evidence type="ECO:0000313" key="3">
    <source>
        <dbReference type="Proteomes" id="UP000473699"/>
    </source>
</evidence>
<keyword evidence="1" id="KW-0472">Membrane</keyword>
<gene>
    <name evidence="2" type="ORF">FYJ74_02385</name>
</gene>
<evidence type="ECO:0000313" key="2">
    <source>
        <dbReference type="EMBL" id="MST54900.1"/>
    </source>
</evidence>
<reference evidence="2 3" key="1">
    <citation type="submission" date="2019-08" db="EMBL/GenBank/DDBJ databases">
        <title>In-depth cultivation of the pig gut microbiome towards novel bacterial diversity and tailored functional studies.</title>
        <authorList>
            <person name="Wylensek D."/>
            <person name="Hitch T.C.A."/>
            <person name="Clavel T."/>
        </authorList>
    </citation>
    <scope>NUCLEOTIDE SEQUENCE [LARGE SCALE GENOMIC DNA]</scope>
    <source>
        <strain evidence="2 3">SM-530-WT-4B</strain>
    </source>
</reference>
<dbReference type="InterPro" id="IPR015001">
    <property type="entry name" value="DUF1850"/>
</dbReference>
<name>A0A6L5Y9D1_9BACT</name>
<organism evidence="2 3">
    <name type="scientific">Pyramidobacter porci</name>
    <dbReference type="NCBI Taxonomy" id="2605789"/>
    <lineage>
        <taxon>Bacteria</taxon>
        <taxon>Thermotogati</taxon>
        <taxon>Synergistota</taxon>
        <taxon>Synergistia</taxon>
        <taxon>Synergistales</taxon>
        <taxon>Dethiosulfovibrionaceae</taxon>
        <taxon>Pyramidobacter</taxon>
    </lineage>
</organism>
<protein>
    <submittedName>
        <fullName evidence="2">DUF1850 domain-containing protein</fullName>
    </submittedName>
</protein>
<proteinExistence type="predicted"/>
<evidence type="ECO:0000256" key="1">
    <source>
        <dbReference type="SAM" id="Phobius"/>
    </source>
</evidence>